<dbReference type="EMBL" id="KQ423859">
    <property type="protein sequence ID" value="KOF72057.1"/>
    <property type="molecule type" value="Genomic_DNA"/>
</dbReference>
<gene>
    <name evidence="1" type="ORF">OCBIM_22000100mg</name>
</gene>
<accession>A0A0L8G4T6</accession>
<protein>
    <submittedName>
        <fullName evidence="1">Uncharacterized protein</fullName>
    </submittedName>
</protein>
<evidence type="ECO:0000313" key="1">
    <source>
        <dbReference type="EMBL" id="KOF72057.1"/>
    </source>
</evidence>
<name>A0A0L8G4T6_OCTBM</name>
<dbReference type="AlphaFoldDB" id="A0A0L8G4T6"/>
<proteinExistence type="predicted"/>
<sequence>MAHTVHHWTSKYMLLSGSRRRCCMTGKTDLWIVHSFMDNSICATGILDQ</sequence>
<organism evidence="1">
    <name type="scientific">Octopus bimaculoides</name>
    <name type="common">California two-spotted octopus</name>
    <dbReference type="NCBI Taxonomy" id="37653"/>
    <lineage>
        <taxon>Eukaryota</taxon>
        <taxon>Metazoa</taxon>
        <taxon>Spiralia</taxon>
        <taxon>Lophotrochozoa</taxon>
        <taxon>Mollusca</taxon>
        <taxon>Cephalopoda</taxon>
        <taxon>Coleoidea</taxon>
        <taxon>Octopodiformes</taxon>
        <taxon>Octopoda</taxon>
        <taxon>Incirrata</taxon>
        <taxon>Octopodidae</taxon>
        <taxon>Octopus</taxon>
    </lineage>
</organism>
<reference evidence="1" key="1">
    <citation type="submission" date="2015-07" db="EMBL/GenBank/DDBJ databases">
        <title>MeaNS - Measles Nucleotide Surveillance Program.</title>
        <authorList>
            <person name="Tran T."/>
            <person name="Druce J."/>
        </authorList>
    </citation>
    <scope>NUCLEOTIDE SEQUENCE</scope>
    <source>
        <strain evidence="1">UCB-OBI-ISO-001</strain>
        <tissue evidence="1">Gonad</tissue>
    </source>
</reference>